<evidence type="ECO:0000313" key="2">
    <source>
        <dbReference type="Proteomes" id="UP000176501"/>
    </source>
</evidence>
<dbReference type="Proteomes" id="UP000176501">
    <property type="component" value="Unassembled WGS sequence"/>
</dbReference>
<name>A0A1F7W9A3_9BACT</name>
<gene>
    <name evidence="1" type="ORF">A2304_01200</name>
</gene>
<dbReference type="AlphaFoldDB" id="A0A1F7W9A3"/>
<reference evidence="1 2" key="1">
    <citation type="journal article" date="2016" name="Nat. Commun.">
        <title>Thousands of microbial genomes shed light on interconnected biogeochemical processes in an aquifer system.</title>
        <authorList>
            <person name="Anantharaman K."/>
            <person name="Brown C.T."/>
            <person name="Hug L.A."/>
            <person name="Sharon I."/>
            <person name="Castelle C.J."/>
            <person name="Probst A.J."/>
            <person name="Thomas B.C."/>
            <person name="Singh A."/>
            <person name="Wilkins M.J."/>
            <person name="Karaoz U."/>
            <person name="Brodie E.L."/>
            <person name="Williams K.H."/>
            <person name="Hubbard S.S."/>
            <person name="Banfield J.F."/>
        </authorList>
    </citation>
    <scope>NUCLEOTIDE SEQUENCE [LARGE SCALE GENOMIC DNA]</scope>
</reference>
<accession>A0A1F7W9A3</accession>
<proteinExistence type="predicted"/>
<evidence type="ECO:0000313" key="1">
    <source>
        <dbReference type="EMBL" id="OGL98777.1"/>
    </source>
</evidence>
<sequence length="96" mass="11122">MSHGSKGFSFTRLFSCDACNAGITAEEKVKNLRDGTVRRYVYYHCTRQLEKLQRLLAVVSKLDSNQQNAFIMPLEQLKSRIILKDDRLIVEKTRKT</sequence>
<protein>
    <recommendedName>
        <fullName evidence="3">Recombinase zinc beta ribbon domain-containing protein</fullName>
    </recommendedName>
</protein>
<organism evidence="1 2">
    <name type="scientific">Candidatus Uhrbacteria bacterium RIFOXYB2_FULL_57_15</name>
    <dbReference type="NCBI Taxonomy" id="1802422"/>
    <lineage>
        <taxon>Bacteria</taxon>
        <taxon>Candidatus Uhriibacteriota</taxon>
    </lineage>
</organism>
<comment type="caution">
    <text evidence="1">The sequence shown here is derived from an EMBL/GenBank/DDBJ whole genome shotgun (WGS) entry which is preliminary data.</text>
</comment>
<evidence type="ECO:0008006" key="3">
    <source>
        <dbReference type="Google" id="ProtNLM"/>
    </source>
</evidence>
<dbReference type="EMBL" id="MGFE01000016">
    <property type="protein sequence ID" value="OGL98777.1"/>
    <property type="molecule type" value="Genomic_DNA"/>
</dbReference>